<keyword evidence="1" id="KW-0812">Transmembrane</keyword>
<organism evidence="2 3">
    <name type="scientific">Hyaloscypha bicolor E</name>
    <dbReference type="NCBI Taxonomy" id="1095630"/>
    <lineage>
        <taxon>Eukaryota</taxon>
        <taxon>Fungi</taxon>
        <taxon>Dikarya</taxon>
        <taxon>Ascomycota</taxon>
        <taxon>Pezizomycotina</taxon>
        <taxon>Leotiomycetes</taxon>
        <taxon>Helotiales</taxon>
        <taxon>Hyaloscyphaceae</taxon>
        <taxon>Hyaloscypha</taxon>
        <taxon>Hyaloscypha bicolor</taxon>
    </lineage>
</organism>
<dbReference type="Proteomes" id="UP000235371">
    <property type="component" value="Unassembled WGS sequence"/>
</dbReference>
<gene>
    <name evidence="2" type="ORF">K444DRAFT_631014</name>
</gene>
<accession>A0A2J6T5X8</accession>
<dbReference type="GeneID" id="36591365"/>
<evidence type="ECO:0000256" key="1">
    <source>
        <dbReference type="SAM" id="Phobius"/>
    </source>
</evidence>
<proteinExistence type="predicted"/>
<sequence>MLPLFSLIYTLTVAEEWKPDNIESVGRGYSSSRFSMEHVVSIYDPCGRIALLIVPLNYEERYLTVVAQENTLNNYLDSSRPQTSASSAPTYSEKFLVDNKKQAEIHVYPEVAGKVVPLKTPYPNAVAHNQEQGAFLPLAPHRRYCRMSKKAFLIVLGVVAIAVVRVAAGAIGASLGSRKSPKDTITSLLRVLVHTTTISVRCSSKATVATGGSQTGNPVTAGSSVPTSSTFSATPLDTTASIGSIAAATAEDPARKGLNITYRTRSGKVSFAVAQALPLKTAPKIGTALAASDFLDANSNYMLVIYQDASNDIICANFASSLGTNSLTPTKSTQIAGGTMAHTSSSPALVYLGADGGSWRAYY</sequence>
<dbReference type="OrthoDB" id="10477436at2759"/>
<feature type="transmembrane region" description="Helical" evidence="1">
    <location>
        <begin position="151"/>
        <end position="175"/>
    </location>
</feature>
<name>A0A2J6T5X8_9HELO</name>
<dbReference type="EMBL" id="KZ613822">
    <property type="protein sequence ID" value="PMD58422.1"/>
    <property type="molecule type" value="Genomic_DNA"/>
</dbReference>
<evidence type="ECO:0000313" key="2">
    <source>
        <dbReference type="EMBL" id="PMD58422.1"/>
    </source>
</evidence>
<keyword evidence="1" id="KW-0472">Membrane</keyword>
<protein>
    <submittedName>
        <fullName evidence="2">Uncharacterized protein</fullName>
    </submittedName>
</protein>
<dbReference type="AlphaFoldDB" id="A0A2J6T5X8"/>
<keyword evidence="1" id="KW-1133">Transmembrane helix</keyword>
<keyword evidence="3" id="KW-1185">Reference proteome</keyword>
<dbReference type="InParanoid" id="A0A2J6T5X8"/>
<reference evidence="2 3" key="1">
    <citation type="submission" date="2016-04" db="EMBL/GenBank/DDBJ databases">
        <title>A degradative enzymes factory behind the ericoid mycorrhizal symbiosis.</title>
        <authorList>
            <consortium name="DOE Joint Genome Institute"/>
            <person name="Martino E."/>
            <person name="Morin E."/>
            <person name="Grelet G."/>
            <person name="Kuo A."/>
            <person name="Kohler A."/>
            <person name="Daghino S."/>
            <person name="Barry K."/>
            <person name="Choi C."/>
            <person name="Cichocki N."/>
            <person name="Clum A."/>
            <person name="Copeland A."/>
            <person name="Hainaut M."/>
            <person name="Haridas S."/>
            <person name="Labutti K."/>
            <person name="Lindquist E."/>
            <person name="Lipzen A."/>
            <person name="Khouja H.-R."/>
            <person name="Murat C."/>
            <person name="Ohm R."/>
            <person name="Olson A."/>
            <person name="Spatafora J."/>
            <person name="Veneault-Fourrey C."/>
            <person name="Henrissat B."/>
            <person name="Grigoriev I."/>
            <person name="Martin F."/>
            <person name="Perotto S."/>
        </authorList>
    </citation>
    <scope>NUCLEOTIDE SEQUENCE [LARGE SCALE GENOMIC DNA]</scope>
    <source>
        <strain evidence="2 3">E</strain>
    </source>
</reference>
<dbReference type="RefSeq" id="XP_024735326.1">
    <property type="nucleotide sequence ID" value="XM_024883288.1"/>
</dbReference>
<evidence type="ECO:0000313" key="3">
    <source>
        <dbReference type="Proteomes" id="UP000235371"/>
    </source>
</evidence>